<dbReference type="Gene3D" id="3.40.50.2000">
    <property type="entry name" value="Glycogen Phosphorylase B"/>
    <property type="match status" value="1"/>
</dbReference>
<keyword evidence="1" id="KW-0614">Plasmid</keyword>
<accession>A0AAU8C9S1</accession>
<reference evidence="1" key="1">
    <citation type="journal article" date="2020" name="Int. J. Syst. Evol. Microbiol.">
        <title>Notification of changes in taxonomic opinion previously published outside the IJSEM.</title>
        <authorList>
            <person name="Oren A."/>
            <person name="Garrity G."/>
        </authorList>
    </citation>
    <scope>NUCLEOTIDE SEQUENCE</scope>
    <source>
        <strain evidence="1">TCYB15</strain>
    </source>
</reference>
<dbReference type="RefSeq" id="WP_353628712.1">
    <property type="nucleotide sequence ID" value="NZ_CP159197.1"/>
</dbReference>
<reference evidence="1" key="2">
    <citation type="submission" date="2024-06" db="EMBL/GenBank/DDBJ databases">
        <authorList>
            <person name="Deng Y."/>
        </authorList>
    </citation>
    <scope>NUCLEOTIDE SEQUENCE</scope>
    <source>
        <strain evidence="1">TCYB15</strain>
        <plasmid evidence="1">pZYJ04</plasmid>
    </source>
</reference>
<name>A0AAU8C9S1_9RHOB</name>
<organism evidence="1">
    <name type="scientific">Sulfitobacter sp. TCYB15</name>
    <dbReference type="NCBI Taxonomy" id="3229275"/>
    <lineage>
        <taxon>Bacteria</taxon>
        <taxon>Pseudomonadati</taxon>
        <taxon>Pseudomonadota</taxon>
        <taxon>Alphaproteobacteria</taxon>
        <taxon>Rhodobacterales</taxon>
        <taxon>Roseobacteraceae</taxon>
        <taxon>Sulfitobacter</taxon>
    </lineage>
</organism>
<dbReference type="KEGG" id="suly:ABM428_17420"/>
<dbReference type="AlphaFoldDB" id="A0AAU8C9S1"/>
<gene>
    <name evidence="1" type="ORF">ABM428_17420</name>
</gene>
<sequence length="412" mass="43907">MADLAPFAAKRPLLMSYGGGHAQIMAAVAAGLIARGSTPDLIGLTTAARFFARRGLPARSVLALQDEATTCTDAGDLAFLENVTAGQSHPDITPAQTAAYFAIGYRDLVCRIGTRAARERVTAEGRRAFLPVEAMVRYLERTRPDAVVTTTSPRFEHAMLQAARRLSIPSLAISDLFLIRERDWIIPGPYAEHLSVFANSVREDLLQAGLAGSEIHVTGNPAFDSLRPAPDDAVRRAALRAHLGVTDKTVILWPAAQVGARGRSGAPYAGPQDLVPVFERLCRADPDFTYILRPHPNSAFTLGSGAYHGLLDNGKLSPEEALLVADVVCAEVSTMGLQAALRGIPVICVKYAEDAVYPLHGLARAVPDLDAMAAMLLARDFDKGRQSIDMPPLGTATSNVVDLIGRIVGAGT</sequence>
<dbReference type="SUPFAM" id="SSF53756">
    <property type="entry name" value="UDP-Glycosyltransferase/glycogen phosphorylase"/>
    <property type="match status" value="1"/>
</dbReference>
<protein>
    <submittedName>
        <fullName evidence="1">Uncharacterized protein</fullName>
    </submittedName>
</protein>
<dbReference type="EMBL" id="CP159197">
    <property type="protein sequence ID" value="XCF12303.1"/>
    <property type="molecule type" value="Genomic_DNA"/>
</dbReference>
<evidence type="ECO:0000313" key="1">
    <source>
        <dbReference type="EMBL" id="XCF12303.1"/>
    </source>
</evidence>
<geneLocation type="plasmid" evidence="1">
    <name>pZYJ04</name>
</geneLocation>
<proteinExistence type="predicted"/>